<dbReference type="AlphaFoldDB" id="A0A821IFL8"/>
<dbReference type="PANTHER" id="PTHR15897:SF2">
    <property type="entry name" value="ANKYRIN REPEAT AND MYND DOMAIN-CONTAINING PROTEIN 1"/>
    <property type="match status" value="1"/>
</dbReference>
<protein>
    <submittedName>
        <fullName evidence="2">Uncharacterized protein</fullName>
    </submittedName>
</protein>
<accession>A0A821IFL8</accession>
<comment type="caution">
    <text evidence="2">The sequence shown here is derived from an EMBL/GenBank/DDBJ whole genome shotgun (WGS) entry which is preliminary data.</text>
</comment>
<dbReference type="EMBL" id="CAJOBG010100200">
    <property type="protein sequence ID" value="CAF4699797.1"/>
    <property type="molecule type" value="Genomic_DNA"/>
</dbReference>
<dbReference type="Pfam" id="PF02493">
    <property type="entry name" value="MORN"/>
    <property type="match status" value="2"/>
</dbReference>
<evidence type="ECO:0000313" key="2">
    <source>
        <dbReference type="EMBL" id="CAF4699797.1"/>
    </source>
</evidence>
<keyword evidence="3" id="KW-1185">Reference proteome</keyword>
<organism evidence="2 3">
    <name type="scientific">Rotaria magnacalcarata</name>
    <dbReference type="NCBI Taxonomy" id="392030"/>
    <lineage>
        <taxon>Eukaryota</taxon>
        <taxon>Metazoa</taxon>
        <taxon>Spiralia</taxon>
        <taxon>Gnathifera</taxon>
        <taxon>Rotifera</taxon>
        <taxon>Eurotatoria</taxon>
        <taxon>Bdelloidea</taxon>
        <taxon>Philodinida</taxon>
        <taxon>Philodinidae</taxon>
        <taxon>Rotaria</taxon>
    </lineage>
</organism>
<keyword evidence="1" id="KW-0677">Repeat</keyword>
<dbReference type="InterPro" id="IPR003409">
    <property type="entry name" value="MORN"/>
</dbReference>
<feature type="non-terminal residue" evidence="2">
    <location>
        <position position="1"/>
    </location>
</feature>
<gene>
    <name evidence="2" type="ORF">OVN521_LOCUS48356</name>
</gene>
<reference evidence="2" key="1">
    <citation type="submission" date="2021-02" db="EMBL/GenBank/DDBJ databases">
        <authorList>
            <person name="Nowell W R."/>
        </authorList>
    </citation>
    <scope>NUCLEOTIDE SEQUENCE</scope>
</reference>
<dbReference type="SUPFAM" id="SSF82185">
    <property type="entry name" value="Histone H3 K4-specific methyltransferase SET7/9 N-terminal domain"/>
    <property type="match status" value="1"/>
</dbReference>
<dbReference type="Proteomes" id="UP000663866">
    <property type="component" value="Unassembled WGS sequence"/>
</dbReference>
<dbReference type="InterPro" id="IPR053064">
    <property type="entry name" value="Ankyrin-MYND_domain-protein"/>
</dbReference>
<evidence type="ECO:0000313" key="3">
    <source>
        <dbReference type="Proteomes" id="UP000663866"/>
    </source>
</evidence>
<evidence type="ECO:0000256" key="1">
    <source>
        <dbReference type="ARBA" id="ARBA00022737"/>
    </source>
</evidence>
<sequence length="61" mass="7053">MYNGAFFADKRHGFGTFETADLSEFKGLYRQDERFGPGILIYKSMTHADVGFWLSEDLVRI</sequence>
<proteinExistence type="predicted"/>
<name>A0A821IFL8_9BILA</name>
<dbReference type="PANTHER" id="PTHR15897">
    <property type="entry name" value="ANKYRIN REPEAT AND MYND DOMAIN PROTEIN 1"/>
    <property type="match status" value="1"/>
</dbReference>